<organism evidence="16 17">
    <name type="scientific">Bifidobacterium choerinum</name>
    <dbReference type="NCBI Taxonomy" id="35760"/>
    <lineage>
        <taxon>Bacteria</taxon>
        <taxon>Bacillati</taxon>
        <taxon>Actinomycetota</taxon>
        <taxon>Actinomycetes</taxon>
        <taxon>Bifidobacteriales</taxon>
        <taxon>Bifidobacteriaceae</taxon>
        <taxon>Bifidobacterium</taxon>
    </lineage>
</organism>
<dbReference type="PRINTS" id="PR00121">
    <property type="entry name" value="NAKATPASE"/>
</dbReference>
<evidence type="ECO:0000256" key="4">
    <source>
        <dbReference type="ARBA" id="ARBA00022553"/>
    </source>
</evidence>
<dbReference type="PANTHER" id="PTHR43294">
    <property type="entry name" value="SODIUM/POTASSIUM-TRANSPORTING ATPASE SUBUNIT ALPHA"/>
    <property type="match status" value="1"/>
</dbReference>
<comment type="caution">
    <text evidence="16">The sequence shown here is derived from an EMBL/GenBank/DDBJ whole genome shotgun (WGS) entry which is preliminary data.</text>
</comment>
<keyword evidence="6" id="KW-0547">Nucleotide-binding</keyword>
<evidence type="ECO:0000256" key="3">
    <source>
        <dbReference type="ARBA" id="ARBA00022475"/>
    </source>
</evidence>
<dbReference type="InterPro" id="IPR023299">
    <property type="entry name" value="ATPase_P-typ_cyto_dom_N"/>
</dbReference>
<keyword evidence="3" id="KW-1003">Cell membrane</keyword>
<dbReference type="InterPro" id="IPR001757">
    <property type="entry name" value="P_typ_ATPase"/>
</dbReference>
<evidence type="ECO:0000256" key="7">
    <source>
        <dbReference type="ARBA" id="ARBA00022840"/>
    </source>
</evidence>
<feature type="transmembrane region" description="Helical" evidence="14">
    <location>
        <begin position="327"/>
        <end position="353"/>
    </location>
</feature>
<comment type="subcellular location">
    <subcellularLocation>
        <location evidence="1">Cell membrane</location>
        <topology evidence="1">Multi-pass membrane protein</topology>
    </subcellularLocation>
</comment>
<dbReference type="Pfam" id="PF00689">
    <property type="entry name" value="Cation_ATPase_C"/>
    <property type="match status" value="1"/>
</dbReference>
<comment type="similarity">
    <text evidence="2">Belongs to the cation transport ATPase (P-type) (TC 3.A.3) family. Type IIA subfamily.</text>
</comment>
<evidence type="ECO:0000256" key="14">
    <source>
        <dbReference type="SAM" id="Phobius"/>
    </source>
</evidence>
<dbReference type="SUPFAM" id="SSF81660">
    <property type="entry name" value="Metal cation-transporting ATPase, ATP-binding domain N"/>
    <property type="match status" value="1"/>
</dbReference>
<feature type="transmembrane region" description="Helical" evidence="14">
    <location>
        <begin position="97"/>
        <end position="114"/>
    </location>
</feature>
<evidence type="ECO:0000259" key="15">
    <source>
        <dbReference type="SMART" id="SM00831"/>
    </source>
</evidence>
<dbReference type="InterPro" id="IPR023298">
    <property type="entry name" value="ATPase_P-typ_TM_dom_sf"/>
</dbReference>
<dbReference type="SFLD" id="SFLDG00002">
    <property type="entry name" value="C1.7:_P-type_atpase_like"/>
    <property type="match status" value="1"/>
</dbReference>
<dbReference type="EC" id="3.6.3.8" evidence="16"/>
<dbReference type="Pfam" id="PF13246">
    <property type="entry name" value="Cation_ATPase"/>
    <property type="match status" value="1"/>
</dbReference>
<dbReference type="EMBL" id="JGYU01000002">
    <property type="protein sequence ID" value="KFI57939.1"/>
    <property type="molecule type" value="Genomic_DNA"/>
</dbReference>
<evidence type="ECO:0000256" key="2">
    <source>
        <dbReference type="ARBA" id="ARBA00005675"/>
    </source>
</evidence>
<dbReference type="STRING" id="35760.BCHO_0019"/>
<keyword evidence="8" id="KW-0460">Magnesium</keyword>
<dbReference type="Proteomes" id="UP000028995">
    <property type="component" value="Unassembled WGS sequence"/>
</dbReference>
<dbReference type="InterPro" id="IPR036412">
    <property type="entry name" value="HAD-like_sf"/>
</dbReference>
<dbReference type="GO" id="GO:0005524">
    <property type="term" value="F:ATP binding"/>
    <property type="evidence" value="ECO:0007669"/>
    <property type="project" value="UniProtKB-KW"/>
</dbReference>
<dbReference type="GO" id="GO:0030007">
    <property type="term" value="P:intracellular potassium ion homeostasis"/>
    <property type="evidence" value="ECO:0007669"/>
    <property type="project" value="TreeGrafter"/>
</dbReference>
<dbReference type="SMART" id="SM00831">
    <property type="entry name" value="Cation_ATPase_N"/>
    <property type="match status" value="1"/>
</dbReference>
<dbReference type="Pfam" id="PF00122">
    <property type="entry name" value="E1-E2_ATPase"/>
    <property type="match status" value="1"/>
</dbReference>
<proteinExistence type="inferred from homology"/>
<dbReference type="GO" id="GO:0036376">
    <property type="term" value="P:sodium ion export across plasma membrane"/>
    <property type="evidence" value="ECO:0007669"/>
    <property type="project" value="TreeGrafter"/>
</dbReference>
<dbReference type="GO" id="GO:0005886">
    <property type="term" value="C:plasma membrane"/>
    <property type="evidence" value="ECO:0007669"/>
    <property type="project" value="UniProtKB-SubCell"/>
</dbReference>
<evidence type="ECO:0000256" key="10">
    <source>
        <dbReference type="ARBA" id="ARBA00022989"/>
    </source>
</evidence>
<keyword evidence="11 14" id="KW-0472">Membrane</keyword>
<keyword evidence="17" id="KW-1185">Reference proteome</keyword>
<dbReference type="InterPro" id="IPR059000">
    <property type="entry name" value="ATPase_P-type_domA"/>
</dbReference>
<gene>
    <name evidence="16" type="ORF">BCHO_0019</name>
</gene>
<keyword evidence="16" id="KW-0378">Hydrolase</keyword>
<dbReference type="eggNOG" id="COG0474">
    <property type="taxonomic scope" value="Bacteria"/>
</dbReference>
<dbReference type="PANTHER" id="PTHR43294:SF21">
    <property type="entry name" value="CATION TRANSPORTING ATPASE"/>
    <property type="match status" value="1"/>
</dbReference>
<evidence type="ECO:0000256" key="5">
    <source>
        <dbReference type="ARBA" id="ARBA00022692"/>
    </source>
</evidence>
<dbReference type="FunFam" id="3.40.50.1000:FF:000028">
    <property type="entry name" value="Calcium-transporting P-type ATPase, putative"/>
    <property type="match status" value="1"/>
</dbReference>
<reference evidence="16 17" key="1">
    <citation type="submission" date="2014-03" db="EMBL/GenBank/DDBJ databases">
        <title>Genomics of Bifidobacteria.</title>
        <authorList>
            <person name="Ventura M."/>
            <person name="Milani C."/>
            <person name="Lugli G.A."/>
        </authorList>
    </citation>
    <scope>NUCLEOTIDE SEQUENCE [LARGE SCALE GENOMIC DNA]</scope>
    <source>
        <strain evidence="16 17">LMG 10510</strain>
    </source>
</reference>
<dbReference type="Gene3D" id="3.40.50.1000">
    <property type="entry name" value="HAD superfamily/HAD-like"/>
    <property type="match status" value="1"/>
</dbReference>
<feature type="compositionally biased region" description="Basic and acidic residues" evidence="13">
    <location>
        <begin position="15"/>
        <end position="28"/>
    </location>
</feature>
<keyword evidence="7" id="KW-0067">ATP-binding</keyword>
<dbReference type="SFLD" id="SFLDS00003">
    <property type="entry name" value="Haloacid_Dehalogenase"/>
    <property type="match status" value="1"/>
</dbReference>
<dbReference type="InterPro" id="IPR050510">
    <property type="entry name" value="Cation_transp_ATPase_P-type"/>
</dbReference>
<evidence type="ECO:0000256" key="12">
    <source>
        <dbReference type="ARBA" id="ARBA00049360"/>
    </source>
</evidence>
<dbReference type="GO" id="GO:0006883">
    <property type="term" value="P:intracellular sodium ion homeostasis"/>
    <property type="evidence" value="ECO:0007669"/>
    <property type="project" value="TreeGrafter"/>
</dbReference>
<dbReference type="Pfam" id="PF00690">
    <property type="entry name" value="Cation_ATPase_N"/>
    <property type="match status" value="1"/>
</dbReference>
<dbReference type="GO" id="GO:1990573">
    <property type="term" value="P:potassium ion import across plasma membrane"/>
    <property type="evidence" value="ECO:0007669"/>
    <property type="project" value="TreeGrafter"/>
</dbReference>
<dbReference type="InterPro" id="IPR006068">
    <property type="entry name" value="ATPase_P-typ_cation-transptr_C"/>
</dbReference>
<feature type="transmembrane region" description="Helical" evidence="14">
    <location>
        <begin position="966"/>
        <end position="985"/>
    </location>
</feature>
<dbReference type="InterPro" id="IPR023214">
    <property type="entry name" value="HAD_sf"/>
</dbReference>
<dbReference type="Gene3D" id="2.70.150.10">
    <property type="entry name" value="Calcium-transporting ATPase, cytoplasmic transduction domain A"/>
    <property type="match status" value="1"/>
</dbReference>
<dbReference type="PRINTS" id="PR00119">
    <property type="entry name" value="CATATPASE"/>
</dbReference>
<dbReference type="InterPro" id="IPR004014">
    <property type="entry name" value="ATPase_P-typ_cation-transptr_N"/>
</dbReference>
<evidence type="ECO:0000256" key="13">
    <source>
        <dbReference type="SAM" id="MobiDB-lite"/>
    </source>
</evidence>
<dbReference type="AlphaFoldDB" id="A0A087AGN9"/>
<feature type="transmembrane region" description="Helical" evidence="14">
    <location>
        <begin position="296"/>
        <end position="315"/>
    </location>
</feature>
<dbReference type="Gene3D" id="3.40.1110.10">
    <property type="entry name" value="Calcium-transporting ATPase, cytoplasmic domain N"/>
    <property type="match status" value="1"/>
</dbReference>
<accession>A0A087AGN9</accession>
<keyword evidence="9" id="KW-1278">Translocase</keyword>
<evidence type="ECO:0000256" key="8">
    <source>
        <dbReference type="ARBA" id="ARBA00022842"/>
    </source>
</evidence>
<protein>
    <submittedName>
        <fullName evidence="16">Cation-transporting ATPase PacL</fullName>
        <ecNumber evidence="16">3.6.3.8</ecNumber>
    </submittedName>
</protein>
<feature type="transmembrane region" description="Helical" evidence="14">
    <location>
        <begin position="813"/>
        <end position="831"/>
    </location>
</feature>
<keyword evidence="10 14" id="KW-1133">Transmembrane helix</keyword>
<feature type="transmembrane region" description="Helical" evidence="14">
    <location>
        <begin position="769"/>
        <end position="793"/>
    </location>
</feature>
<evidence type="ECO:0000256" key="6">
    <source>
        <dbReference type="ARBA" id="ARBA00022741"/>
    </source>
</evidence>
<dbReference type="Gene3D" id="1.20.1110.10">
    <property type="entry name" value="Calcium-transporting ATPase, transmembrane domain"/>
    <property type="match status" value="1"/>
</dbReference>
<dbReference type="GO" id="GO:0016887">
    <property type="term" value="F:ATP hydrolysis activity"/>
    <property type="evidence" value="ECO:0007669"/>
    <property type="project" value="InterPro"/>
</dbReference>
<dbReference type="GO" id="GO:1902600">
    <property type="term" value="P:proton transmembrane transport"/>
    <property type="evidence" value="ECO:0007669"/>
    <property type="project" value="TreeGrafter"/>
</dbReference>
<feature type="region of interest" description="Disordered" evidence="13">
    <location>
        <begin position="1"/>
        <end position="28"/>
    </location>
</feature>
<dbReference type="OrthoDB" id="9814270at2"/>
<feature type="domain" description="Cation-transporting P-type ATPase N-terminal" evidence="15">
    <location>
        <begin position="39"/>
        <end position="113"/>
    </location>
</feature>
<dbReference type="SUPFAM" id="SSF56784">
    <property type="entry name" value="HAD-like"/>
    <property type="match status" value="1"/>
</dbReference>
<feature type="transmembrane region" description="Helical" evidence="14">
    <location>
        <begin position="852"/>
        <end position="873"/>
    </location>
</feature>
<dbReference type="InterPro" id="IPR044492">
    <property type="entry name" value="P_typ_ATPase_HD_dom"/>
</dbReference>
<dbReference type="InterPro" id="IPR018303">
    <property type="entry name" value="ATPase_P-typ_P_site"/>
</dbReference>
<dbReference type="SUPFAM" id="SSF81665">
    <property type="entry name" value="Calcium ATPase, transmembrane domain M"/>
    <property type="match status" value="1"/>
</dbReference>
<dbReference type="NCBIfam" id="TIGR01494">
    <property type="entry name" value="ATPase_P-type"/>
    <property type="match status" value="2"/>
</dbReference>
<dbReference type="InterPro" id="IPR008250">
    <property type="entry name" value="ATPase_P-typ_transduc_dom_A_sf"/>
</dbReference>
<name>A0A087AGN9_9BIFI</name>
<evidence type="ECO:0000256" key="1">
    <source>
        <dbReference type="ARBA" id="ARBA00004651"/>
    </source>
</evidence>
<dbReference type="SUPFAM" id="SSF81653">
    <property type="entry name" value="Calcium ATPase, transduction domain A"/>
    <property type="match status" value="1"/>
</dbReference>
<dbReference type="GO" id="GO:0005391">
    <property type="term" value="F:P-type sodium:potassium-exchanging transporter activity"/>
    <property type="evidence" value="ECO:0007669"/>
    <property type="project" value="TreeGrafter"/>
</dbReference>
<dbReference type="RefSeq" id="WP_024540190.1">
    <property type="nucleotide sequence ID" value="NZ_JGYU01000002.1"/>
</dbReference>
<dbReference type="CDD" id="cd02089">
    <property type="entry name" value="P-type_ATPase_Ca_prok"/>
    <property type="match status" value="1"/>
</dbReference>
<evidence type="ECO:0000313" key="17">
    <source>
        <dbReference type="Proteomes" id="UP000028995"/>
    </source>
</evidence>
<dbReference type="SFLD" id="SFLDF00027">
    <property type="entry name" value="p-type_atpase"/>
    <property type="match status" value="1"/>
</dbReference>
<sequence length="996" mass="106460">MDDRIIDPSALSNESHVEPEDAQESREVKAQEALLHDVDPSLVDADRVATALDVDPRTGLSAAEAKRRLEKFGPNELASAPPVPKWKKFLQQFQDPLVYLLLAATAISLVAWIIEKVNAAPGAEGGEVLPFDAIVIVLILIVNAILGYMQEAKAEEAVNALSEMTAPTSNVLRDGRVERINTTDIVPGDILVLGEGDTVPADGRLLAAASLRIAEASLTGESVPVSKRPATLETAKALGDRANMVFNGTSVTQGTGRAIVTGTGMNTQVGKIADLLQSTDDEATPLQKEMNHVSKILGIAVCIIAVVVLLALAILEGFHSVHDVIDSLLLAVSLAVAAVPEGLAAILTVVLALGVQRMAAHHAIVKKLHSVETLGSASVICSDKTGTLTRNEMTVERIVVPSGEVELTGSGYAPEGDMVSLDGAAVPEDIANEVLATLGAGLLANDGELREGDKPGTWEVVGDPTEVSLVVAARKTHADKKYEHFQRVAEIPFTSERKRMSVIARNATDAGKLTVFAKGAPDVLLSYCDRIYVNGAVRKLTEGDRQDILATVERLSREAYRTLGEAYRPLDTDSLAQIPGIRTNSTGEIPDISEQADVIEAHLIWNGMVGIIDPPRTEVRDAVSEAHRAGIRTVMITGDHPLTAARIASDLGIIAKDGKALTGDELDAMDEPQLDKATSEVSVYARVAPEHKLKIVESLQRQGNIVAMTGDGVNDAPAVKAADIGVAMGITGTEVTKQSAKMILADDNFSTIVAAVREGRGIFDNIRKFLRYLLSSNVGEVFTVFFGVVFAGWLGIKNPASVGVTVPLLATQLLWINLLTDAAPALAMGVDPMTEDVMDRKPRKLTDRVIDGAMWGDIVYIGIIMAAVTLIGMDMHLSGGLFTDRSVSAMGHDAQMVEARTMGFTILVFAQLFNALASRSHLQSAFVGLFSNKWLWGAIGLSVVLQLFVIYVPFLNTAFGTTPLPPMAWLECIGLAFFVLLASEIRKIFLRMRAKK</sequence>
<feature type="transmembrane region" description="Helical" evidence="14">
    <location>
        <begin position="129"/>
        <end position="149"/>
    </location>
</feature>
<keyword evidence="5 14" id="KW-0812">Transmembrane</keyword>
<keyword evidence="4" id="KW-0597">Phosphoprotein</keyword>
<evidence type="ECO:0000256" key="11">
    <source>
        <dbReference type="ARBA" id="ARBA00023136"/>
    </source>
</evidence>
<evidence type="ECO:0000313" key="16">
    <source>
        <dbReference type="EMBL" id="KFI57939.1"/>
    </source>
</evidence>
<feature type="transmembrane region" description="Helical" evidence="14">
    <location>
        <begin position="902"/>
        <end position="922"/>
    </location>
</feature>
<dbReference type="FunFam" id="2.70.150.10:FF:000160">
    <property type="entry name" value="Sarcoplasmic/endoplasmic reticulum calcium ATPase 1"/>
    <property type="match status" value="1"/>
</dbReference>
<dbReference type="PROSITE" id="PS00154">
    <property type="entry name" value="ATPASE_E1_E2"/>
    <property type="match status" value="1"/>
</dbReference>
<dbReference type="FunFam" id="3.40.50.1000:FF:000001">
    <property type="entry name" value="Phospholipid-transporting ATPase IC"/>
    <property type="match status" value="1"/>
</dbReference>
<evidence type="ECO:0000256" key="9">
    <source>
        <dbReference type="ARBA" id="ARBA00022967"/>
    </source>
</evidence>
<comment type="catalytic activity">
    <reaction evidence="12">
        <text>ATP + H2O = ADP + phosphate + H(+)</text>
        <dbReference type="Rhea" id="RHEA:13065"/>
        <dbReference type="ChEBI" id="CHEBI:15377"/>
        <dbReference type="ChEBI" id="CHEBI:15378"/>
        <dbReference type="ChEBI" id="CHEBI:30616"/>
        <dbReference type="ChEBI" id="CHEBI:43474"/>
        <dbReference type="ChEBI" id="CHEBI:456216"/>
    </reaction>
</comment>
<feature type="transmembrane region" description="Helical" evidence="14">
    <location>
        <begin position="934"/>
        <end position="954"/>
    </location>
</feature>